<dbReference type="GO" id="GO:0016020">
    <property type="term" value="C:membrane"/>
    <property type="evidence" value="ECO:0007669"/>
    <property type="project" value="InterPro"/>
</dbReference>
<dbReference type="Ensembl" id="ENSORLT00020028816.1">
    <property type="protein sequence ID" value="ENSORLP00020019639.1"/>
    <property type="gene ID" value="ENSORLG00020020711.1"/>
</dbReference>
<name>A0A3P9LFY6_ORYLA</name>
<dbReference type="Proteomes" id="UP000265180">
    <property type="component" value="Chromosome 8"/>
</dbReference>
<protein>
    <submittedName>
        <fullName evidence="5">Zgc:112492</fullName>
    </submittedName>
</protein>
<dbReference type="PANTHER" id="PTHR24410:SF16">
    <property type="entry name" value="GALECTIN-3-BINDING PROTEIN"/>
    <property type="match status" value="1"/>
</dbReference>
<keyword evidence="2 3" id="KW-1015">Disulfide bond</keyword>
<dbReference type="SUPFAM" id="SSF56487">
    <property type="entry name" value="SRCR-like"/>
    <property type="match status" value="1"/>
</dbReference>
<dbReference type="AlphaFoldDB" id="A0A3P9LFY6"/>
<dbReference type="InterPro" id="IPR011333">
    <property type="entry name" value="SKP1/BTB/POZ_sf"/>
</dbReference>
<dbReference type="PROSITE" id="PS50287">
    <property type="entry name" value="SRCR_2"/>
    <property type="match status" value="1"/>
</dbReference>
<feature type="disulfide bond" evidence="3">
    <location>
        <begin position="148"/>
        <end position="158"/>
    </location>
</feature>
<dbReference type="Gene3D" id="1.25.40.420">
    <property type="match status" value="1"/>
</dbReference>
<feature type="disulfide bond" evidence="3">
    <location>
        <begin position="104"/>
        <end position="168"/>
    </location>
</feature>
<evidence type="ECO:0000256" key="1">
    <source>
        <dbReference type="ARBA" id="ARBA00022729"/>
    </source>
</evidence>
<accession>A0A3P9LFY6</accession>
<proteinExistence type="predicted"/>
<feature type="domain" description="SRCR" evidence="4">
    <location>
        <begin position="79"/>
        <end position="179"/>
    </location>
</feature>
<dbReference type="Gene3D" id="3.10.250.10">
    <property type="entry name" value="SRCR-like domain"/>
    <property type="match status" value="1"/>
</dbReference>
<dbReference type="SMART" id="SM00875">
    <property type="entry name" value="BACK"/>
    <property type="match status" value="1"/>
</dbReference>
<feature type="disulfide bond" evidence="3">
    <location>
        <begin position="117"/>
        <end position="178"/>
    </location>
</feature>
<reference evidence="5" key="3">
    <citation type="submission" date="2025-08" db="UniProtKB">
        <authorList>
            <consortium name="Ensembl"/>
        </authorList>
    </citation>
    <scope>IDENTIFICATION</scope>
    <source>
        <strain evidence="5">HNI</strain>
    </source>
</reference>
<dbReference type="SMART" id="SM00202">
    <property type="entry name" value="SR"/>
    <property type="match status" value="1"/>
</dbReference>
<organism evidence="5 6">
    <name type="scientific">Oryzias latipes</name>
    <name type="common">Japanese rice fish</name>
    <name type="synonym">Japanese killifish</name>
    <dbReference type="NCBI Taxonomy" id="8090"/>
    <lineage>
        <taxon>Eukaryota</taxon>
        <taxon>Metazoa</taxon>
        <taxon>Chordata</taxon>
        <taxon>Craniata</taxon>
        <taxon>Vertebrata</taxon>
        <taxon>Euteleostomi</taxon>
        <taxon>Actinopterygii</taxon>
        <taxon>Neopterygii</taxon>
        <taxon>Teleostei</taxon>
        <taxon>Neoteleostei</taxon>
        <taxon>Acanthomorphata</taxon>
        <taxon>Ovalentaria</taxon>
        <taxon>Atherinomorphae</taxon>
        <taxon>Beloniformes</taxon>
        <taxon>Adrianichthyidae</taxon>
        <taxon>Oryziinae</taxon>
        <taxon>Oryzias</taxon>
    </lineage>
</organism>
<evidence type="ECO:0000313" key="6">
    <source>
        <dbReference type="Proteomes" id="UP000265180"/>
    </source>
</evidence>
<dbReference type="InterPro" id="IPR001190">
    <property type="entry name" value="SRCR"/>
</dbReference>
<evidence type="ECO:0000256" key="3">
    <source>
        <dbReference type="PROSITE-ProRule" id="PRU00196"/>
    </source>
</evidence>
<dbReference type="Pfam" id="PF07707">
    <property type="entry name" value="BACK"/>
    <property type="match status" value="1"/>
</dbReference>
<dbReference type="Gene3D" id="3.30.710.10">
    <property type="entry name" value="Potassium Channel Kv1.1, Chain A"/>
    <property type="match status" value="1"/>
</dbReference>
<dbReference type="PRINTS" id="PR00258">
    <property type="entry name" value="SPERACTRCPTR"/>
</dbReference>
<keyword evidence="1" id="KW-0732">Signal</keyword>
<reference evidence="5" key="4">
    <citation type="submission" date="2025-09" db="UniProtKB">
        <authorList>
            <consortium name="Ensembl"/>
        </authorList>
    </citation>
    <scope>IDENTIFICATION</scope>
    <source>
        <strain evidence="5">HNI</strain>
    </source>
</reference>
<dbReference type="Pfam" id="PF00530">
    <property type="entry name" value="SRCR"/>
    <property type="match status" value="1"/>
</dbReference>
<evidence type="ECO:0000313" key="5">
    <source>
        <dbReference type="Ensembl" id="ENSORLP00020019639.1"/>
    </source>
</evidence>
<dbReference type="InterPro" id="IPR036772">
    <property type="entry name" value="SRCR-like_dom_sf"/>
</dbReference>
<sequence>MRATTCYLNGEQFLTKLYRLRNIKLNDITSSPQGEDLDSVLESSAKLSPDCGVASVACNHLVNQCFTLMTLITDLEGDLRLSDGESPAEGRIEVFHNGKWGTVCDDGWDMKEAQVVCRQLDFPGAKSVITGKSYKQASGPIWLDDITCNGNENSLVSCSFKGWGLTDCTHKEDVGVVCETGSNLTNNTTTHSMDHSISLSNDLGQLFDTATNCDLNILLQSPTGNRQEDDVPEMVETTICAHKAVLSLFPHFNVFPETTNITVEVRKPCQPYFSSLIRYLYTRKIDVTFSSALCLHQMASSFGVKQLMEDVGRLFTQIFPDDSSFYTHVSIYQYAVETTDTILEENLIQYLAWNYQNLTDSPAWNDLPVKLLQALLARSDLVVPDESFVLETLESWITDRALLNSSDTVLALLSGIRFPMISAEKLLELESSSPLYQIYKNVYREFTLKAFQFNVLLFSNLTTNPNIKKDIGNYSPRIYISEPWSNYNPNPFLNIRSGFTTPLHNSLLFRDRKTSWEANVFTRQSDCSNRGVRCESVPAVMLSEQSYSSRPSSIRFSNRLLLMCQNTYIFQVQSFKDNMAYIFKNDTQASPYPCVDNKYTYVFVVRPEYV</sequence>
<reference evidence="5 6" key="2">
    <citation type="submission" date="2017-04" db="EMBL/GenBank/DDBJ databases">
        <title>CpG methylation of centromeres and impact of large insertions on vertebrate speciation.</title>
        <authorList>
            <person name="Ichikawa K."/>
            <person name="Yoshimura J."/>
            <person name="Morishita S."/>
        </authorList>
    </citation>
    <scope>NUCLEOTIDE SEQUENCE</scope>
    <source>
        <strain evidence="5 6">HNI</strain>
    </source>
</reference>
<reference key="1">
    <citation type="journal article" date="2007" name="Nature">
        <title>The medaka draft genome and insights into vertebrate genome evolution.</title>
        <authorList>
            <person name="Kasahara M."/>
            <person name="Naruse K."/>
            <person name="Sasaki S."/>
            <person name="Nakatani Y."/>
            <person name="Qu W."/>
            <person name="Ahsan B."/>
            <person name="Yamada T."/>
            <person name="Nagayasu Y."/>
            <person name="Doi K."/>
            <person name="Kasai Y."/>
            <person name="Jindo T."/>
            <person name="Kobayashi D."/>
            <person name="Shimada A."/>
            <person name="Toyoda A."/>
            <person name="Kuroki Y."/>
            <person name="Fujiyama A."/>
            <person name="Sasaki T."/>
            <person name="Shimizu A."/>
            <person name="Asakawa S."/>
            <person name="Shimizu N."/>
            <person name="Hashimoto S."/>
            <person name="Yang J."/>
            <person name="Lee Y."/>
            <person name="Matsushima K."/>
            <person name="Sugano S."/>
            <person name="Sakaizumi M."/>
            <person name="Narita T."/>
            <person name="Ohishi K."/>
            <person name="Haga S."/>
            <person name="Ohta F."/>
            <person name="Nomoto H."/>
            <person name="Nogata K."/>
            <person name="Morishita T."/>
            <person name="Endo T."/>
            <person name="Shin-I T."/>
            <person name="Takeda H."/>
            <person name="Morishita S."/>
            <person name="Kohara Y."/>
        </authorList>
    </citation>
    <scope>NUCLEOTIDE SEQUENCE [LARGE SCALE GENOMIC DNA]</scope>
    <source>
        <strain>Hd-rR</strain>
    </source>
</reference>
<dbReference type="InterPro" id="IPR011705">
    <property type="entry name" value="BACK"/>
</dbReference>
<evidence type="ECO:0000256" key="2">
    <source>
        <dbReference type="ARBA" id="ARBA00023157"/>
    </source>
</evidence>
<dbReference type="SUPFAM" id="SSF54695">
    <property type="entry name" value="POZ domain"/>
    <property type="match status" value="1"/>
</dbReference>
<evidence type="ECO:0000259" key="4">
    <source>
        <dbReference type="PROSITE" id="PS50287"/>
    </source>
</evidence>
<dbReference type="InterPro" id="IPR051481">
    <property type="entry name" value="BTB-POZ/Galectin-3-binding"/>
</dbReference>
<dbReference type="FunFam" id="3.10.250.10:FF:000001">
    <property type="entry name" value="Lysyl oxidase 4 isoform X1"/>
    <property type="match status" value="1"/>
</dbReference>
<dbReference type="PANTHER" id="PTHR24410">
    <property type="entry name" value="HL07962P-RELATED"/>
    <property type="match status" value="1"/>
</dbReference>